<sequence length="409" mass="44398">MKKFWTILRFELNNYFKSKGFLTATILFTLVLMGVIIVPTMVPGLLGDDKVSESSTDSGEQADTLGICVKTDQITDVDSLLSGMWANWETYQDESSLKKAVKDQDVQAGFILNSLSDVSYVVNNKELYDSYQDAFVSTLEAYETQQYLMAKGLSEEEIAAAENININVTTDILGKDSASNYGYTYILVFLVYFLIIFYGQMIATSVTSEKSNRAIEILVTSVDSNSLIFGKVLAGALAGLVQALVILGGSFGAYAAVKEKWGGILDPLFDIPARVFVAYAFFAIASYLLYAFLFGALGALVSKTEDISKVSGPVTMLYVISFLAAIFGMNDCDGLMIKVASFIPFTSGNAMFIRVAMGSVAAWEIILSGGLLVASCVLAGVLAAKLFRYGTLHYGNPLKITTALKNMKM</sequence>
<feature type="transmembrane region" description="Helical" evidence="6">
    <location>
        <begin position="365"/>
        <end position="387"/>
    </location>
</feature>
<evidence type="ECO:0000256" key="4">
    <source>
        <dbReference type="ARBA" id="ARBA00022989"/>
    </source>
</evidence>
<reference evidence="8 9" key="1">
    <citation type="journal article" date="2021" name="ISME Commun">
        <title>Automated analysis of genomic sequences facilitates high-throughput and comprehensive description of bacteria.</title>
        <authorList>
            <person name="Hitch T.C.A."/>
        </authorList>
    </citation>
    <scope>NUCLEOTIDE SEQUENCE [LARGE SCALE GENOMIC DNA]</scope>
    <source>
        <strain evidence="8 9">Sanger_23</strain>
    </source>
</reference>
<comment type="caution">
    <text evidence="8">The sequence shown here is derived from an EMBL/GenBank/DDBJ whole genome shotgun (WGS) entry which is preliminary data.</text>
</comment>
<dbReference type="InterPro" id="IPR013525">
    <property type="entry name" value="ABC2_TM"/>
</dbReference>
<feature type="transmembrane region" description="Helical" evidence="6">
    <location>
        <begin position="21"/>
        <end position="42"/>
    </location>
</feature>
<keyword evidence="4 6" id="KW-1133">Transmembrane helix</keyword>
<dbReference type="Proteomes" id="UP001652409">
    <property type="component" value="Unassembled WGS sequence"/>
</dbReference>
<evidence type="ECO:0000313" key="8">
    <source>
        <dbReference type="EMBL" id="MCU6765350.1"/>
    </source>
</evidence>
<keyword evidence="9" id="KW-1185">Reference proteome</keyword>
<keyword evidence="5 6" id="KW-0472">Membrane</keyword>
<gene>
    <name evidence="8" type="ORF">OCV61_07975</name>
</gene>
<evidence type="ECO:0000313" key="9">
    <source>
        <dbReference type="Proteomes" id="UP001652409"/>
    </source>
</evidence>
<keyword evidence="2" id="KW-1003">Cell membrane</keyword>
<dbReference type="PANTHER" id="PTHR30294:SF29">
    <property type="entry name" value="MULTIDRUG ABC TRANSPORTER PERMEASE YBHS-RELATED"/>
    <property type="match status" value="1"/>
</dbReference>
<dbReference type="Pfam" id="PF12698">
    <property type="entry name" value="ABC2_membrane_3"/>
    <property type="match status" value="1"/>
</dbReference>
<keyword evidence="3 6" id="KW-0812">Transmembrane</keyword>
<feature type="transmembrane region" description="Helical" evidence="6">
    <location>
        <begin position="232"/>
        <end position="256"/>
    </location>
</feature>
<evidence type="ECO:0000256" key="5">
    <source>
        <dbReference type="ARBA" id="ARBA00023136"/>
    </source>
</evidence>
<accession>A0ABT2TSY2</accession>
<dbReference type="PANTHER" id="PTHR30294">
    <property type="entry name" value="MEMBRANE COMPONENT OF ABC TRANSPORTER YHHJ-RELATED"/>
    <property type="match status" value="1"/>
</dbReference>
<protein>
    <submittedName>
        <fullName evidence="8">ABC transporter permease</fullName>
    </submittedName>
</protein>
<evidence type="ECO:0000256" key="6">
    <source>
        <dbReference type="SAM" id="Phobius"/>
    </source>
</evidence>
<name>A0ABT2TSY2_9FIRM</name>
<proteinExistence type="predicted"/>
<feature type="domain" description="ABC-2 type transporter transmembrane" evidence="7">
    <location>
        <begin position="21"/>
        <end position="384"/>
    </location>
</feature>
<comment type="subcellular location">
    <subcellularLocation>
        <location evidence="1">Cell membrane</location>
        <topology evidence="1">Multi-pass membrane protein</topology>
    </subcellularLocation>
</comment>
<evidence type="ECO:0000256" key="2">
    <source>
        <dbReference type="ARBA" id="ARBA00022475"/>
    </source>
</evidence>
<evidence type="ECO:0000256" key="1">
    <source>
        <dbReference type="ARBA" id="ARBA00004651"/>
    </source>
</evidence>
<dbReference type="RefSeq" id="WP_158421382.1">
    <property type="nucleotide sequence ID" value="NZ_JAOQJL010000013.1"/>
</dbReference>
<feature type="transmembrane region" description="Helical" evidence="6">
    <location>
        <begin position="276"/>
        <end position="298"/>
    </location>
</feature>
<organism evidence="8 9">
    <name type="scientific">Blautia ammoniilytica</name>
    <dbReference type="NCBI Taxonomy" id="2981782"/>
    <lineage>
        <taxon>Bacteria</taxon>
        <taxon>Bacillati</taxon>
        <taxon>Bacillota</taxon>
        <taxon>Clostridia</taxon>
        <taxon>Lachnospirales</taxon>
        <taxon>Lachnospiraceae</taxon>
        <taxon>Blautia</taxon>
    </lineage>
</organism>
<dbReference type="InterPro" id="IPR051449">
    <property type="entry name" value="ABC-2_transporter_component"/>
</dbReference>
<feature type="transmembrane region" description="Helical" evidence="6">
    <location>
        <begin position="310"/>
        <end position="329"/>
    </location>
</feature>
<evidence type="ECO:0000259" key="7">
    <source>
        <dbReference type="Pfam" id="PF12698"/>
    </source>
</evidence>
<evidence type="ECO:0000256" key="3">
    <source>
        <dbReference type="ARBA" id="ARBA00022692"/>
    </source>
</evidence>
<dbReference type="EMBL" id="JAOQJL010000013">
    <property type="protein sequence ID" value="MCU6765350.1"/>
    <property type="molecule type" value="Genomic_DNA"/>
</dbReference>
<feature type="transmembrane region" description="Helical" evidence="6">
    <location>
        <begin position="183"/>
        <end position="203"/>
    </location>
</feature>